<feature type="transmembrane region" description="Helical" evidence="5">
    <location>
        <begin position="101"/>
        <end position="122"/>
    </location>
</feature>
<reference evidence="7 8" key="1">
    <citation type="submission" date="2016-10" db="EMBL/GenBank/DDBJ databases">
        <authorList>
            <person name="Varghese N."/>
            <person name="Submissions S."/>
        </authorList>
    </citation>
    <scope>NUCLEOTIDE SEQUENCE [LARGE SCALE GENOMIC DNA]</scope>
    <source>
        <strain evidence="7 8">CGMCC 1.12102</strain>
    </source>
</reference>
<comment type="caution">
    <text evidence="7">The sequence shown here is derived from an EMBL/GenBank/DDBJ whole genome shotgun (WGS) entry which is preliminary data.</text>
</comment>
<dbReference type="PANTHER" id="PTHR23523">
    <property type="match status" value="1"/>
</dbReference>
<dbReference type="InterPro" id="IPR036259">
    <property type="entry name" value="MFS_trans_sf"/>
</dbReference>
<keyword evidence="1" id="KW-1003">Cell membrane</keyword>
<dbReference type="EMBL" id="FMUI01000002">
    <property type="protein sequence ID" value="SCX39275.1"/>
    <property type="molecule type" value="Genomic_DNA"/>
</dbReference>
<evidence type="ECO:0000256" key="5">
    <source>
        <dbReference type="SAM" id="Phobius"/>
    </source>
</evidence>
<feature type="transmembrane region" description="Helical" evidence="5">
    <location>
        <begin position="242"/>
        <end position="262"/>
    </location>
</feature>
<keyword evidence="4 5" id="KW-0472">Membrane</keyword>
<dbReference type="Proteomes" id="UP000183569">
    <property type="component" value="Unassembled WGS sequence"/>
</dbReference>
<dbReference type="Pfam" id="PF07690">
    <property type="entry name" value="MFS_1"/>
    <property type="match status" value="1"/>
</dbReference>
<feature type="transmembrane region" description="Helical" evidence="5">
    <location>
        <begin position="77"/>
        <end position="95"/>
    </location>
</feature>
<name>A0A1G4XDT6_9ENTR</name>
<feature type="transmembrane region" description="Helical" evidence="5">
    <location>
        <begin position="165"/>
        <end position="184"/>
    </location>
</feature>
<feature type="transmembrane region" description="Helical" evidence="5">
    <location>
        <begin position="294"/>
        <end position="316"/>
    </location>
</feature>
<keyword evidence="2 5" id="KW-0812">Transmembrane</keyword>
<feature type="transmembrane region" description="Helical" evidence="5">
    <location>
        <begin position="51"/>
        <end position="70"/>
    </location>
</feature>
<accession>A0A1G4XDT6</accession>
<gene>
    <name evidence="7" type="ORF">SAMN02927897_00515</name>
</gene>
<feature type="transmembrane region" description="Helical" evidence="5">
    <location>
        <begin position="359"/>
        <end position="378"/>
    </location>
</feature>
<evidence type="ECO:0000313" key="7">
    <source>
        <dbReference type="EMBL" id="SCX39275.1"/>
    </source>
</evidence>
<dbReference type="InterPro" id="IPR020846">
    <property type="entry name" value="MFS_dom"/>
</dbReference>
<organism evidence="7 8">
    <name type="scientific">Kosakonia sacchari</name>
    <dbReference type="NCBI Taxonomy" id="1158459"/>
    <lineage>
        <taxon>Bacteria</taxon>
        <taxon>Pseudomonadati</taxon>
        <taxon>Pseudomonadota</taxon>
        <taxon>Gammaproteobacteria</taxon>
        <taxon>Enterobacterales</taxon>
        <taxon>Enterobacteriaceae</taxon>
        <taxon>Kosakonia</taxon>
    </lineage>
</organism>
<proteinExistence type="predicted"/>
<dbReference type="Gene3D" id="1.20.1250.20">
    <property type="entry name" value="MFS general substrate transporter like domains"/>
    <property type="match status" value="2"/>
</dbReference>
<sequence>MKRITSSLFMFASIAFLIGLNLRPILASIGPLFPVLQREAGLSATEFSLLTTLPVAMMGLVALSGPWLLARTGAVRGITVGLSILLFACLFRGFSTSLTGLMSTALAGGASIGMIQALMPALIKKEYAQSASTFMSLFSTGIMAGAALAAATAEPLFTRLDLKPTLAIAGLLTLLALIFWLSWARHRPAEKTVFAEVTLSSSRTGLLLLFFGIGTGAYTLVLAWLPPLYIQAGWSARSSGYMLAWLTLTEVVAGFAVSALISRFPDRRVPLVTVLLVLLAGLMCLVLAPGTTPVVSTLLLGTGIGALFPLSLIVTFDHARTPAEAGKLLSRVQGGGYLIAALMPLIAGIVRDSGASLTTAWLIMGAGVILLIVIAMRFKTVTTR</sequence>
<protein>
    <submittedName>
        <fullName evidence="7">MFS transporter, CP family, cyanate transporter</fullName>
    </submittedName>
</protein>
<dbReference type="SUPFAM" id="SSF103473">
    <property type="entry name" value="MFS general substrate transporter"/>
    <property type="match status" value="1"/>
</dbReference>
<dbReference type="GO" id="GO:0022857">
    <property type="term" value="F:transmembrane transporter activity"/>
    <property type="evidence" value="ECO:0007669"/>
    <property type="project" value="InterPro"/>
</dbReference>
<feature type="domain" description="Major facilitator superfamily (MFS) profile" evidence="6">
    <location>
        <begin position="7"/>
        <end position="383"/>
    </location>
</feature>
<evidence type="ECO:0000259" key="6">
    <source>
        <dbReference type="PROSITE" id="PS50850"/>
    </source>
</evidence>
<keyword evidence="3 5" id="KW-1133">Transmembrane helix</keyword>
<evidence type="ECO:0000256" key="4">
    <source>
        <dbReference type="ARBA" id="ARBA00023136"/>
    </source>
</evidence>
<feature type="transmembrane region" description="Helical" evidence="5">
    <location>
        <begin position="269"/>
        <end position="288"/>
    </location>
</feature>
<feature type="transmembrane region" description="Helical" evidence="5">
    <location>
        <begin position="134"/>
        <end position="153"/>
    </location>
</feature>
<dbReference type="InterPro" id="IPR011701">
    <property type="entry name" value="MFS"/>
</dbReference>
<dbReference type="AlphaFoldDB" id="A0A1G4XDT6"/>
<dbReference type="PROSITE" id="PS50850">
    <property type="entry name" value="MFS"/>
    <property type="match status" value="1"/>
</dbReference>
<dbReference type="InterPro" id="IPR052524">
    <property type="entry name" value="MFS_Cyanate_Porter"/>
</dbReference>
<dbReference type="PANTHER" id="PTHR23523:SF1">
    <property type="entry name" value="CYANATE TRANSPORT PROTEIN CYNX"/>
    <property type="match status" value="1"/>
</dbReference>
<feature type="transmembrane region" description="Helical" evidence="5">
    <location>
        <begin position="328"/>
        <end position="347"/>
    </location>
</feature>
<evidence type="ECO:0000256" key="1">
    <source>
        <dbReference type="ARBA" id="ARBA00022475"/>
    </source>
</evidence>
<evidence type="ECO:0000256" key="3">
    <source>
        <dbReference type="ARBA" id="ARBA00022989"/>
    </source>
</evidence>
<evidence type="ECO:0000256" key="2">
    <source>
        <dbReference type="ARBA" id="ARBA00022692"/>
    </source>
</evidence>
<evidence type="ECO:0000313" key="8">
    <source>
        <dbReference type="Proteomes" id="UP000183569"/>
    </source>
</evidence>
<feature type="transmembrane region" description="Helical" evidence="5">
    <location>
        <begin position="205"/>
        <end position="230"/>
    </location>
</feature>